<feature type="signal peptide" evidence="4">
    <location>
        <begin position="1"/>
        <end position="26"/>
    </location>
</feature>
<feature type="domain" description="Alpha-L-rhamnosidase six-hairpin glycosidase" evidence="7">
    <location>
        <begin position="547"/>
        <end position="886"/>
    </location>
</feature>
<dbReference type="Pfam" id="PF25788">
    <property type="entry name" value="Ig_Rha78A_N"/>
    <property type="match status" value="1"/>
</dbReference>
<dbReference type="InterPro" id="IPR008902">
    <property type="entry name" value="Rhamnosid_concanavalin"/>
</dbReference>
<evidence type="ECO:0000259" key="6">
    <source>
        <dbReference type="Pfam" id="PF08531"/>
    </source>
</evidence>
<reference evidence="9 10" key="1">
    <citation type="submission" date="2019-08" db="EMBL/GenBank/DDBJ databases">
        <title>Deep-cultivation of Planctomycetes and their phenomic and genomic characterization uncovers novel biology.</title>
        <authorList>
            <person name="Wiegand S."/>
            <person name="Jogler M."/>
            <person name="Boedeker C."/>
            <person name="Pinto D."/>
            <person name="Vollmers J."/>
            <person name="Rivas-Marin E."/>
            <person name="Kohn T."/>
            <person name="Peeters S.H."/>
            <person name="Heuer A."/>
            <person name="Rast P."/>
            <person name="Oberbeckmann S."/>
            <person name="Bunk B."/>
            <person name="Jeske O."/>
            <person name="Meyerdierks A."/>
            <person name="Storesund J.E."/>
            <person name="Kallscheuer N."/>
            <person name="Luecker S."/>
            <person name="Lage O.M."/>
            <person name="Pohl T."/>
            <person name="Merkel B.J."/>
            <person name="Hornburger P."/>
            <person name="Mueller R.-W."/>
            <person name="Bruemmer F."/>
            <person name="Labrenz M."/>
            <person name="Spormann A.M."/>
            <person name="Op den Camp H."/>
            <person name="Overmann J."/>
            <person name="Amann R."/>
            <person name="Jetten M.S.M."/>
            <person name="Mascher T."/>
            <person name="Medema M.H."/>
            <person name="Devos D.P."/>
            <person name="Kaster A.-K."/>
            <person name="Ovreas L."/>
            <person name="Rohde M."/>
            <person name="Galperin M.Y."/>
            <person name="Jogler C."/>
        </authorList>
    </citation>
    <scope>NUCLEOTIDE SEQUENCE [LARGE SCALE GENOMIC DNA]</scope>
    <source>
        <strain evidence="9 10">FC18</strain>
    </source>
</reference>
<evidence type="ECO:0000256" key="1">
    <source>
        <dbReference type="ARBA" id="ARBA00001445"/>
    </source>
</evidence>
<organism evidence="9 10">
    <name type="scientific">Mariniblastus fucicola</name>
    <dbReference type="NCBI Taxonomy" id="980251"/>
    <lineage>
        <taxon>Bacteria</taxon>
        <taxon>Pseudomonadati</taxon>
        <taxon>Planctomycetota</taxon>
        <taxon>Planctomycetia</taxon>
        <taxon>Pirellulales</taxon>
        <taxon>Pirellulaceae</taxon>
        <taxon>Mariniblastus</taxon>
    </lineage>
</organism>
<dbReference type="Gene3D" id="1.50.10.10">
    <property type="match status" value="1"/>
</dbReference>
<dbReference type="OrthoDB" id="9761045at2"/>
<feature type="domain" description="Bacterial alpha-L-rhamnosidase N-terminal" evidence="6">
    <location>
        <begin position="259"/>
        <end position="429"/>
    </location>
</feature>
<dbReference type="AlphaFoldDB" id="A0A5B9PJR6"/>
<protein>
    <recommendedName>
        <fullName evidence="2">alpha-L-rhamnosidase</fullName>
        <ecNumber evidence="2">3.2.1.40</ecNumber>
    </recommendedName>
</protein>
<dbReference type="Pfam" id="PF05592">
    <property type="entry name" value="Bac_rhamnosid"/>
    <property type="match status" value="1"/>
</dbReference>
<evidence type="ECO:0000256" key="4">
    <source>
        <dbReference type="SAM" id="SignalP"/>
    </source>
</evidence>
<evidence type="ECO:0000313" key="9">
    <source>
        <dbReference type="EMBL" id="QEG22901.1"/>
    </source>
</evidence>
<dbReference type="InterPro" id="IPR013737">
    <property type="entry name" value="Bac_rhamnosid_N"/>
</dbReference>
<dbReference type="InterPro" id="IPR008928">
    <property type="entry name" value="6-hairpin_glycosidase_sf"/>
</dbReference>
<comment type="catalytic activity">
    <reaction evidence="1">
        <text>Hydrolysis of terminal non-reducing alpha-L-rhamnose residues in alpha-L-rhamnosides.</text>
        <dbReference type="EC" id="3.2.1.40"/>
    </reaction>
</comment>
<name>A0A5B9PJR6_9BACT</name>
<keyword evidence="4" id="KW-0732">Signal</keyword>
<dbReference type="EC" id="3.2.1.40" evidence="2"/>
<sequence precursor="true">MRDLRTLANIFTFCAFSLCTAQIVAAQTPAHSLTIGENFVDPIGFYDASPVLSWKLPVNEKVKSQSAYQVIVTSQPAGSSENSTLWDSGKVVSDQSVWVQYEGPELKSRQRIFWRVKFWDQDQRESDWSNEASAEMGLLSNSDWKASWIEVPRTNVATDRIKVLKAVYGNRDGDEPQVVDVADRLNRAIKNSGQPVRVVPRRLGGDPAHGKPKTLWVEYEVNGEKKSAVVKENRSFDPFPPIIAQPGYYFRREFDVPRKVVKARLYASALGIYSFYLNGKRVGDDVLSPGYTTYSKRTETLTYDVTPLVQKGSNAIGASLGEGWYAGNLLLRKRKELAGLTPKLLGQLELTYDDGSVQTVSTDELWKGMDAGPLQATGFYHGEDYDARKELGQWSSVGFDDKAWKAVTANAIEAKPLLVPKRLPPVKVKQEVVAVAVTEPEAGKFVFDFGQNLVGVPKVTLPVKAGEKVLFRFAEMLEKDGTLYTTNYRSARSQASYIAAKDGEIQWQPEFSFFGFRYLEVSGLTQGDQLSTEAAVAMVYHTDFESSGSFTSSHEKLNQLQRNIRWGQISNFIDIPTDCPQRDERLGWTGDAQVFCPTSFFNYDVHSFWARWLQSVRDDQTEEGKIPHTVPATNFGVASPGWADVIVTAPWDVYVRTGDQRILTDNYDAMKRWLAVYERESEGLIPKTRGFGDWLQPYTKSDNKGDTAQDLIATAYFGRDARILNWTADALGKTEDAERFEKLHADIRQAFTKRYFSSEEAVAGADTQTACLMGLAYDLIEPEAKDVAVSRLMKKFEEADRHLRTGFLGTPLLAPVFDELGQADICYELLFKESYPSWFFPINQGATTMWERWNSYSHADGFGNANMNSFNHYAYGAIGQFMYERVAGLSPDPKNPGYKHFYVRPLIGGPLEFASAQLETPYGVAKSGWKKSKGSLSVEAVVPPNTTATCVLPTSDRASLVVNRQAVGENELIFIRDANGQLNVTVGPGTHMFIIRN</sequence>
<gene>
    <name evidence="9" type="ORF">MFFC18_27890</name>
</gene>
<keyword evidence="3" id="KW-0378">Hydrolase</keyword>
<dbReference type="GO" id="GO:0030596">
    <property type="term" value="F:alpha-L-rhamnosidase activity"/>
    <property type="evidence" value="ECO:0007669"/>
    <property type="project" value="UniProtKB-EC"/>
</dbReference>
<evidence type="ECO:0000256" key="3">
    <source>
        <dbReference type="ARBA" id="ARBA00022801"/>
    </source>
</evidence>
<dbReference type="InterPro" id="IPR035398">
    <property type="entry name" value="Bac_rhamnosid_C"/>
</dbReference>
<dbReference type="InterPro" id="IPR012341">
    <property type="entry name" value="6hp_glycosidase-like_sf"/>
</dbReference>
<dbReference type="SUPFAM" id="SSF48208">
    <property type="entry name" value="Six-hairpin glycosidases"/>
    <property type="match status" value="1"/>
</dbReference>
<evidence type="ECO:0000256" key="2">
    <source>
        <dbReference type="ARBA" id="ARBA00012652"/>
    </source>
</evidence>
<proteinExistence type="predicted"/>
<feature type="chain" id="PRO_5022711588" description="alpha-L-rhamnosidase" evidence="4">
    <location>
        <begin position="27"/>
        <end position="997"/>
    </location>
</feature>
<dbReference type="PANTHER" id="PTHR33307">
    <property type="entry name" value="ALPHA-RHAMNOSIDASE (EUROFUNG)"/>
    <property type="match status" value="1"/>
</dbReference>
<dbReference type="Gene3D" id="2.60.420.10">
    <property type="entry name" value="Maltose phosphorylase, domain 3"/>
    <property type="match status" value="1"/>
</dbReference>
<evidence type="ECO:0000259" key="5">
    <source>
        <dbReference type="Pfam" id="PF05592"/>
    </source>
</evidence>
<dbReference type="PANTHER" id="PTHR33307:SF6">
    <property type="entry name" value="ALPHA-RHAMNOSIDASE (EUROFUNG)-RELATED"/>
    <property type="match status" value="1"/>
</dbReference>
<dbReference type="RefSeq" id="WP_075082935.1">
    <property type="nucleotide sequence ID" value="NZ_CP042912.1"/>
</dbReference>
<feature type="domain" description="Alpha-L-rhamnosidase C-terminal" evidence="8">
    <location>
        <begin position="888"/>
        <end position="963"/>
    </location>
</feature>
<dbReference type="InterPro" id="IPR016007">
    <property type="entry name" value="Alpha_rhamnosid"/>
</dbReference>
<dbReference type="Proteomes" id="UP000322214">
    <property type="component" value="Chromosome"/>
</dbReference>
<evidence type="ECO:0000259" key="8">
    <source>
        <dbReference type="Pfam" id="PF17390"/>
    </source>
</evidence>
<dbReference type="Pfam" id="PF08531">
    <property type="entry name" value="Bac_rhamnosid_N"/>
    <property type="match status" value="1"/>
</dbReference>
<dbReference type="InterPro" id="IPR035396">
    <property type="entry name" value="Bac_rhamnosid6H"/>
</dbReference>
<evidence type="ECO:0000313" key="10">
    <source>
        <dbReference type="Proteomes" id="UP000322214"/>
    </source>
</evidence>
<accession>A0A5B9PJR6</accession>
<dbReference type="Pfam" id="PF17390">
    <property type="entry name" value="Bac_rhamnosid_C"/>
    <property type="match status" value="1"/>
</dbReference>
<dbReference type="Pfam" id="PF17389">
    <property type="entry name" value="Bac_rhamnosid6H"/>
    <property type="match status" value="1"/>
</dbReference>
<dbReference type="KEGG" id="mff:MFFC18_27890"/>
<dbReference type="GO" id="GO:0005975">
    <property type="term" value="P:carbohydrate metabolic process"/>
    <property type="evidence" value="ECO:0007669"/>
    <property type="project" value="InterPro"/>
</dbReference>
<keyword evidence="10" id="KW-1185">Reference proteome</keyword>
<dbReference type="Gene3D" id="2.60.120.260">
    <property type="entry name" value="Galactose-binding domain-like"/>
    <property type="match status" value="2"/>
</dbReference>
<dbReference type="InterPro" id="IPR013783">
    <property type="entry name" value="Ig-like_fold"/>
</dbReference>
<dbReference type="EMBL" id="CP042912">
    <property type="protein sequence ID" value="QEG22901.1"/>
    <property type="molecule type" value="Genomic_DNA"/>
</dbReference>
<dbReference type="STRING" id="980251.GCA_001642875_05139"/>
<feature type="domain" description="Alpha-L-rhamnosidase concanavalin-like" evidence="5">
    <location>
        <begin position="441"/>
        <end position="532"/>
    </location>
</feature>
<dbReference type="PIRSF" id="PIRSF010631">
    <property type="entry name" value="A-rhamnsds"/>
    <property type="match status" value="1"/>
</dbReference>
<evidence type="ECO:0000259" key="7">
    <source>
        <dbReference type="Pfam" id="PF17389"/>
    </source>
</evidence>
<dbReference type="Gene3D" id="2.60.40.10">
    <property type="entry name" value="Immunoglobulins"/>
    <property type="match status" value="1"/>
</dbReference>